<dbReference type="SUPFAM" id="SSF52058">
    <property type="entry name" value="L domain-like"/>
    <property type="match status" value="2"/>
</dbReference>
<evidence type="ECO:0000313" key="14">
    <source>
        <dbReference type="EMBL" id="KAJ8444620.1"/>
    </source>
</evidence>
<dbReference type="SMART" id="SM00369">
    <property type="entry name" value="LRR_TYP"/>
    <property type="match status" value="9"/>
</dbReference>
<organism evidence="14 15">
    <name type="scientific">Carnegiea gigantea</name>
    <dbReference type="NCBI Taxonomy" id="171969"/>
    <lineage>
        <taxon>Eukaryota</taxon>
        <taxon>Viridiplantae</taxon>
        <taxon>Streptophyta</taxon>
        <taxon>Embryophyta</taxon>
        <taxon>Tracheophyta</taxon>
        <taxon>Spermatophyta</taxon>
        <taxon>Magnoliopsida</taxon>
        <taxon>eudicotyledons</taxon>
        <taxon>Gunneridae</taxon>
        <taxon>Pentapetalae</taxon>
        <taxon>Caryophyllales</taxon>
        <taxon>Cactineae</taxon>
        <taxon>Cactaceae</taxon>
        <taxon>Cactoideae</taxon>
        <taxon>Echinocereeae</taxon>
        <taxon>Carnegiea</taxon>
    </lineage>
</organism>
<gene>
    <name evidence="14" type="ORF">Cgig2_023683</name>
</gene>
<feature type="transmembrane region" description="Helical" evidence="11">
    <location>
        <begin position="595"/>
        <end position="618"/>
    </location>
</feature>
<keyword evidence="2" id="KW-0433">Leucine-rich repeat</keyword>
<dbReference type="InterPro" id="IPR003591">
    <property type="entry name" value="Leu-rich_rpt_typical-subtyp"/>
</dbReference>
<dbReference type="InterPro" id="IPR051716">
    <property type="entry name" value="Plant_RL_S/T_kinase"/>
</dbReference>
<dbReference type="PROSITE" id="PS51450">
    <property type="entry name" value="LRR"/>
    <property type="match status" value="1"/>
</dbReference>
<keyword evidence="10" id="KW-0675">Receptor</keyword>
<feature type="domain" description="Leucine-rich repeat-containing N-terminal plant-type" evidence="13">
    <location>
        <begin position="25"/>
        <end position="65"/>
    </location>
</feature>
<evidence type="ECO:0000256" key="8">
    <source>
        <dbReference type="ARBA" id="ARBA00022989"/>
    </source>
</evidence>
<dbReference type="Gene3D" id="3.80.10.10">
    <property type="entry name" value="Ribonuclease Inhibitor"/>
    <property type="match status" value="3"/>
</dbReference>
<dbReference type="FunFam" id="3.80.10.10:FF:000363">
    <property type="entry name" value="Leucine-rich repeat family protein"/>
    <property type="match status" value="1"/>
</dbReference>
<keyword evidence="9 11" id="KW-0472">Membrane</keyword>
<keyword evidence="15" id="KW-1185">Reference proteome</keyword>
<dbReference type="Pfam" id="PF08263">
    <property type="entry name" value="LRRNT_2"/>
    <property type="match status" value="1"/>
</dbReference>
<evidence type="ECO:0000256" key="6">
    <source>
        <dbReference type="ARBA" id="ARBA00022741"/>
    </source>
</evidence>
<dbReference type="OrthoDB" id="4062651at2759"/>
<dbReference type="Pfam" id="PF13855">
    <property type="entry name" value="LRR_8"/>
    <property type="match status" value="3"/>
</dbReference>
<sequence>MDYIITLCMAIFMLSLPPECNADLSNDQASLISFMSNIVSDPRGVLKTWKSPNIHVCNWTGVHCNKDLNGVIYLLLSNSSLQGTISPSLGNLKSLSILDLSENFFHGQIPPELGSISTLTQISLVSNLLQGKIPSELGRLKKLNFLNVGSNKLVGGFPESLICNLSSTIGYFDLSDNFLVGEIRIPLKGGCELTQLKSLMLWLNHFTGHCPLGLVNLTKLEKLGLGWNDLTGELPSQILSQMPKLTFLDLSYNHFVSHDSNTNLKPFFASIANASKLQKLELDGNNLGGEIPPNIGELSTDLYEIYLNANFLHGTIPHQISCLFNVSLLNLSNNLLNGSIPSSLHRIKALERLILANNSLSGEIPSTLGNISHLGLLELSRNKLSGSIPNTFANLSQLRRLKLNHNQLSGFIPPSLTKCTNLEVLDLSSNHLSGVIPSELARLSSLRFYLNLSSNNFTGLIPVELSKLENIKAIDLSMNNLLGIIPPQIGTGCIALEFLNLSGNHLEGTLPATLGAMHYLESLDVSRNKLGGEIPGSFQTSPVLKQLKLSFNNFYGCLPNKGVFPMLDMNSFTGNYGLCGPVKGMCECHHRRRSVYHFMVFAIILSTFVAITSCTFGIQYGLGRRASTQGDVYSFGVLMLEVITGKRPTEVIFKEGSSLHDWVKSHYPHNLDLIFEHAIARAPASAGGGKVMITSQVDDKQVVFWREVILELIELGLMCTQYTASTRPTMLDVAQDLERLKQHILSISSTKGQC</sequence>
<dbReference type="Gene3D" id="1.10.510.10">
    <property type="entry name" value="Transferase(Phosphotransferase) domain 1"/>
    <property type="match status" value="1"/>
</dbReference>
<dbReference type="GO" id="GO:0005524">
    <property type="term" value="F:ATP binding"/>
    <property type="evidence" value="ECO:0007669"/>
    <property type="project" value="UniProtKB-KW"/>
</dbReference>
<evidence type="ECO:0000256" key="9">
    <source>
        <dbReference type="ARBA" id="ARBA00023136"/>
    </source>
</evidence>
<evidence type="ECO:0000256" key="7">
    <source>
        <dbReference type="ARBA" id="ARBA00022840"/>
    </source>
</evidence>
<evidence type="ECO:0000256" key="4">
    <source>
        <dbReference type="ARBA" id="ARBA00022729"/>
    </source>
</evidence>
<evidence type="ECO:0000256" key="10">
    <source>
        <dbReference type="ARBA" id="ARBA00023170"/>
    </source>
</evidence>
<dbReference type="GO" id="GO:0016020">
    <property type="term" value="C:membrane"/>
    <property type="evidence" value="ECO:0007669"/>
    <property type="project" value="UniProtKB-SubCell"/>
</dbReference>
<dbReference type="FunFam" id="3.80.10.10:FF:000095">
    <property type="entry name" value="LRR receptor-like serine/threonine-protein kinase GSO1"/>
    <property type="match status" value="1"/>
</dbReference>
<keyword evidence="3 11" id="KW-0812">Transmembrane</keyword>
<dbReference type="Pfam" id="PF00560">
    <property type="entry name" value="LRR_1"/>
    <property type="match status" value="5"/>
</dbReference>
<evidence type="ECO:0000256" key="11">
    <source>
        <dbReference type="SAM" id="Phobius"/>
    </source>
</evidence>
<evidence type="ECO:0000313" key="15">
    <source>
        <dbReference type="Proteomes" id="UP001153076"/>
    </source>
</evidence>
<dbReference type="PANTHER" id="PTHR48053">
    <property type="entry name" value="LEUCINE RICH REPEAT FAMILY PROTEIN, EXPRESSED"/>
    <property type="match status" value="1"/>
</dbReference>
<dbReference type="InterPro" id="IPR032675">
    <property type="entry name" value="LRR_dom_sf"/>
</dbReference>
<feature type="signal peptide" evidence="12">
    <location>
        <begin position="1"/>
        <end position="22"/>
    </location>
</feature>
<evidence type="ECO:0000256" key="5">
    <source>
        <dbReference type="ARBA" id="ARBA00022737"/>
    </source>
</evidence>
<dbReference type="Proteomes" id="UP001153076">
    <property type="component" value="Unassembled WGS sequence"/>
</dbReference>
<keyword evidence="4 12" id="KW-0732">Signal</keyword>
<dbReference type="FunFam" id="3.80.10.10:FF:000383">
    <property type="entry name" value="Leucine-rich repeat receptor protein kinase EMS1"/>
    <property type="match status" value="1"/>
</dbReference>
<evidence type="ECO:0000256" key="12">
    <source>
        <dbReference type="SAM" id="SignalP"/>
    </source>
</evidence>
<name>A0A9Q1KJA9_9CARY</name>
<dbReference type="InterPro" id="IPR001611">
    <property type="entry name" value="Leu-rich_rpt"/>
</dbReference>
<protein>
    <recommendedName>
        <fullName evidence="13">Leucine-rich repeat-containing N-terminal plant-type domain-containing protein</fullName>
    </recommendedName>
</protein>
<dbReference type="AlphaFoldDB" id="A0A9Q1KJA9"/>
<evidence type="ECO:0000256" key="1">
    <source>
        <dbReference type="ARBA" id="ARBA00004479"/>
    </source>
</evidence>
<dbReference type="SUPFAM" id="SSF56112">
    <property type="entry name" value="Protein kinase-like (PK-like)"/>
    <property type="match status" value="1"/>
</dbReference>
<evidence type="ECO:0000259" key="13">
    <source>
        <dbReference type="Pfam" id="PF08263"/>
    </source>
</evidence>
<evidence type="ECO:0000256" key="3">
    <source>
        <dbReference type="ARBA" id="ARBA00022692"/>
    </source>
</evidence>
<keyword evidence="6" id="KW-0547">Nucleotide-binding</keyword>
<comment type="caution">
    <text evidence="14">The sequence shown here is derived from an EMBL/GenBank/DDBJ whole genome shotgun (WGS) entry which is preliminary data.</text>
</comment>
<accession>A0A9Q1KJA9</accession>
<keyword evidence="8 11" id="KW-1133">Transmembrane helix</keyword>
<dbReference type="InterPro" id="IPR011009">
    <property type="entry name" value="Kinase-like_dom_sf"/>
</dbReference>
<keyword evidence="5" id="KW-0677">Repeat</keyword>
<comment type="subcellular location">
    <subcellularLocation>
        <location evidence="1">Membrane</location>
        <topology evidence="1">Single-pass type I membrane protein</topology>
    </subcellularLocation>
</comment>
<evidence type="ECO:0000256" key="2">
    <source>
        <dbReference type="ARBA" id="ARBA00022614"/>
    </source>
</evidence>
<dbReference type="EMBL" id="JAKOGI010000092">
    <property type="protein sequence ID" value="KAJ8444620.1"/>
    <property type="molecule type" value="Genomic_DNA"/>
</dbReference>
<proteinExistence type="predicted"/>
<feature type="chain" id="PRO_5040478514" description="Leucine-rich repeat-containing N-terminal plant-type domain-containing protein" evidence="12">
    <location>
        <begin position="23"/>
        <end position="754"/>
    </location>
</feature>
<reference evidence="14" key="1">
    <citation type="submission" date="2022-04" db="EMBL/GenBank/DDBJ databases">
        <title>Carnegiea gigantea Genome sequencing and assembly v2.</title>
        <authorList>
            <person name="Copetti D."/>
            <person name="Sanderson M.J."/>
            <person name="Burquez A."/>
            <person name="Wojciechowski M.F."/>
        </authorList>
    </citation>
    <scope>NUCLEOTIDE SEQUENCE</scope>
    <source>
        <strain evidence="14">SGP5-SGP5p</strain>
        <tissue evidence="14">Aerial part</tissue>
    </source>
</reference>
<dbReference type="InterPro" id="IPR013210">
    <property type="entry name" value="LRR_N_plant-typ"/>
</dbReference>
<dbReference type="PANTHER" id="PTHR48053:SF126">
    <property type="entry name" value="MDIS1-INTERACTING RECEPTOR LIKE KINASE 2-LIKE ISOFORM X1"/>
    <property type="match status" value="1"/>
</dbReference>
<keyword evidence="7" id="KW-0067">ATP-binding</keyword>